<evidence type="ECO:0000313" key="1">
    <source>
        <dbReference type="EMBL" id="SHI75900.1"/>
    </source>
</evidence>
<dbReference type="Pfam" id="PF09697">
    <property type="entry name" value="Porph_ging"/>
    <property type="match status" value="1"/>
</dbReference>
<dbReference type="Proteomes" id="UP000184488">
    <property type="component" value="Unassembled WGS sequence"/>
</dbReference>
<dbReference type="EMBL" id="FQZI01000002">
    <property type="protein sequence ID" value="SHI75900.1"/>
    <property type="molecule type" value="Genomic_DNA"/>
</dbReference>
<evidence type="ECO:0000313" key="2">
    <source>
        <dbReference type="Proteomes" id="UP000184488"/>
    </source>
</evidence>
<gene>
    <name evidence="1" type="ORF">SAMN05444363_1599</name>
</gene>
<reference evidence="2" key="1">
    <citation type="submission" date="2016-11" db="EMBL/GenBank/DDBJ databases">
        <authorList>
            <person name="Varghese N."/>
            <person name="Submissions S."/>
        </authorList>
    </citation>
    <scope>NUCLEOTIDE SEQUENCE [LARGE SCALE GENOMIC DNA]</scope>
    <source>
        <strain evidence="2">DSM 18829</strain>
    </source>
</reference>
<proteinExistence type="predicted"/>
<dbReference type="NCBIfam" id="TIGR01200">
    <property type="entry name" value="GLPGLI"/>
    <property type="match status" value="1"/>
</dbReference>
<accession>A0A1M6DRZ5</accession>
<keyword evidence="2" id="KW-1185">Reference proteome</keyword>
<dbReference type="InterPro" id="IPR005901">
    <property type="entry name" value="GLPGLI"/>
</dbReference>
<dbReference type="RefSeq" id="WP_073310209.1">
    <property type="nucleotide sequence ID" value="NZ_FQZI01000002.1"/>
</dbReference>
<protein>
    <submittedName>
        <fullName evidence="1">GLPGLI family protein</fullName>
    </submittedName>
</protein>
<dbReference type="AlphaFoldDB" id="A0A1M6DRZ5"/>
<name>A0A1M6DRZ5_9FLAO</name>
<dbReference type="STRING" id="415425.SAMN05444363_1599"/>
<dbReference type="OrthoDB" id="1429333at2"/>
<sequence>MKNILIILFSIIVNTLFSQKNQGIVYYKINEIGLTEPEKTSNTSGLDLFRKIKQNLASQEFILEFNNEKSHFFLDPKQKITDTQSQEYRIQNIALIYTLTGEIFFNKTENELIIKKNDGTLVKKNSSISEWQITKESKMIDGILCYMATQKINYIARDGKDKTKTITAWFAPSLPYNFGPKEFNNLPGLILEIKDGYTTLTAYKINLNFKKNIEIEIPKGKFVKQEEYEKKLKAQMGM</sequence>
<organism evidence="1 2">
    <name type="scientific">Flavobacterium terrae</name>
    <dbReference type="NCBI Taxonomy" id="415425"/>
    <lineage>
        <taxon>Bacteria</taxon>
        <taxon>Pseudomonadati</taxon>
        <taxon>Bacteroidota</taxon>
        <taxon>Flavobacteriia</taxon>
        <taxon>Flavobacteriales</taxon>
        <taxon>Flavobacteriaceae</taxon>
        <taxon>Flavobacterium</taxon>
    </lineage>
</organism>